<dbReference type="GO" id="GO:0006458">
    <property type="term" value="P:'de novo' protein folding"/>
    <property type="evidence" value="ECO:0007669"/>
    <property type="project" value="InterPro"/>
</dbReference>
<evidence type="ECO:0000256" key="8">
    <source>
        <dbReference type="ARBA" id="ARBA00023136"/>
    </source>
</evidence>
<evidence type="ECO:0000256" key="11">
    <source>
        <dbReference type="SAM" id="Phobius"/>
    </source>
</evidence>
<dbReference type="OrthoDB" id="5327821at2759"/>
<feature type="signal peptide" evidence="12">
    <location>
        <begin position="1"/>
        <end position="25"/>
    </location>
</feature>
<evidence type="ECO:0000256" key="10">
    <source>
        <dbReference type="PIRNR" id="PIRNR017290"/>
    </source>
</evidence>
<evidence type="ECO:0000313" key="13">
    <source>
        <dbReference type="EMBL" id="TQB73714.1"/>
    </source>
</evidence>
<keyword evidence="6 10" id="KW-0256">Endoplasmic reticulum</keyword>
<dbReference type="AlphaFoldDB" id="A0A507R0W2"/>
<gene>
    <name evidence="13" type="primary">ROT1</name>
    <name evidence="13" type="ORF">MPDQ_005637</name>
</gene>
<dbReference type="Proteomes" id="UP000319663">
    <property type="component" value="Unassembled WGS sequence"/>
</dbReference>
<evidence type="ECO:0000256" key="9">
    <source>
        <dbReference type="ARBA" id="ARBA00024969"/>
    </source>
</evidence>
<dbReference type="PANTHER" id="PTHR28090:SF1">
    <property type="entry name" value="PROTEIN ROT1"/>
    <property type="match status" value="1"/>
</dbReference>
<keyword evidence="7 11" id="KW-1133">Transmembrane helix</keyword>
<evidence type="ECO:0000313" key="14">
    <source>
        <dbReference type="Proteomes" id="UP000319663"/>
    </source>
</evidence>
<keyword evidence="4 11" id="KW-0812">Transmembrane</keyword>
<comment type="subcellular location">
    <subcellularLocation>
        <location evidence="1">Endoplasmic reticulum membrane</location>
        <topology evidence="1">Single-pass type I membrane protein</topology>
    </subcellularLocation>
</comment>
<dbReference type="STRING" id="5098.A0A507R0W2"/>
<comment type="function">
    <text evidence="9 10">Required for normal levels of the cell wall 1,6-beta-glucan. Involved in a protein folding machinery chaperoning proteins acting in various physiological processes including cell wall synthesis and lysis of autophagic bodies.</text>
</comment>
<dbReference type="EMBL" id="VIFY01000040">
    <property type="protein sequence ID" value="TQB73714.1"/>
    <property type="molecule type" value="Genomic_DNA"/>
</dbReference>
<reference evidence="13 14" key="1">
    <citation type="submission" date="2019-06" db="EMBL/GenBank/DDBJ databases">
        <title>Wine fermentation using esterase from Monascus purpureus.</title>
        <authorList>
            <person name="Geng C."/>
            <person name="Zhang Y."/>
        </authorList>
    </citation>
    <scope>NUCLEOTIDE SEQUENCE [LARGE SCALE GENOMIC DNA]</scope>
    <source>
        <strain evidence="13">HQ1</strain>
    </source>
</reference>
<dbReference type="PIRSF" id="PIRSF017290">
    <property type="entry name" value="ROT1_prd"/>
    <property type="match status" value="1"/>
</dbReference>
<keyword evidence="5 12" id="KW-0732">Signal</keyword>
<organism evidence="13 14">
    <name type="scientific">Monascus purpureus</name>
    <name type="common">Red mold</name>
    <name type="synonym">Monascus anka</name>
    <dbReference type="NCBI Taxonomy" id="5098"/>
    <lineage>
        <taxon>Eukaryota</taxon>
        <taxon>Fungi</taxon>
        <taxon>Dikarya</taxon>
        <taxon>Ascomycota</taxon>
        <taxon>Pezizomycotina</taxon>
        <taxon>Eurotiomycetes</taxon>
        <taxon>Eurotiomycetidae</taxon>
        <taxon>Eurotiales</taxon>
        <taxon>Aspergillaceae</taxon>
        <taxon>Monascus</taxon>
    </lineage>
</organism>
<evidence type="ECO:0000256" key="4">
    <source>
        <dbReference type="ARBA" id="ARBA00022692"/>
    </source>
</evidence>
<evidence type="ECO:0000256" key="5">
    <source>
        <dbReference type="ARBA" id="ARBA00022729"/>
    </source>
</evidence>
<evidence type="ECO:0000256" key="2">
    <source>
        <dbReference type="ARBA" id="ARBA00007149"/>
    </source>
</evidence>
<evidence type="ECO:0000256" key="6">
    <source>
        <dbReference type="ARBA" id="ARBA00022824"/>
    </source>
</evidence>
<accession>A0A507R0W2</accession>
<dbReference type="GO" id="GO:0051082">
    <property type="term" value="F:unfolded protein binding"/>
    <property type="evidence" value="ECO:0007669"/>
    <property type="project" value="TreeGrafter"/>
</dbReference>
<feature type="transmembrane region" description="Helical" evidence="11">
    <location>
        <begin position="227"/>
        <end position="244"/>
    </location>
</feature>
<dbReference type="InterPro" id="IPR019623">
    <property type="entry name" value="Rot1"/>
</dbReference>
<evidence type="ECO:0000256" key="12">
    <source>
        <dbReference type="SAM" id="SignalP"/>
    </source>
</evidence>
<proteinExistence type="inferred from homology"/>
<dbReference type="GO" id="GO:0005789">
    <property type="term" value="C:endoplasmic reticulum membrane"/>
    <property type="evidence" value="ECO:0007669"/>
    <property type="project" value="UniProtKB-SubCell"/>
</dbReference>
<comment type="caution">
    <text evidence="13">The sequence shown here is derived from an EMBL/GenBank/DDBJ whole genome shotgun (WGS) entry which is preliminary data.</text>
</comment>
<feature type="chain" id="PRO_5021278706" description="Protein ROT1" evidence="12">
    <location>
        <begin position="26"/>
        <end position="245"/>
    </location>
</feature>
<comment type="similarity">
    <text evidence="2 10">Belongs to the ROT1 family.</text>
</comment>
<name>A0A507R0W2_MONPU</name>
<evidence type="ECO:0000256" key="1">
    <source>
        <dbReference type="ARBA" id="ARBA00004115"/>
    </source>
</evidence>
<dbReference type="PANTHER" id="PTHR28090">
    <property type="entry name" value="PROTEIN ROT1"/>
    <property type="match status" value="1"/>
</dbReference>
<evidence type="ECO:0000256" key="3">
    <source>
        <dbReference type="ARBA" id="ARBA00017291"/>
    </source>
</evidence>
<keyword evidence="14" id="KW-1185">Reference proteome</keyword>
<evidence type="ECO:0000256" key="7">
    <source>
        <dbReference type="ARBA" id="ARBA00022989"/>
    </source>
</evidence>
<keyword evidence="8 10" id="KW-0472">Membrane</keyword>
<sequence>MPYTDTLKMIAHCILFALCFTAVSAQSASDLVGTWSTKSRGVITGPGFYNPVNDSFFEPKHTGFSYSFTSDGHFEEAYYRALANPTSPDCPRGIIQWQHGTYSVNSDGTLTLKPIAVDGRQLLSDPCGNQDEATYTRYNQTESFMSFDVYKDPYHGVQRLDLKSVDGSPLHPMYLVYNPPQMLPTSTLNPVVTETAKAKRSFIHGVEPPKDANTFGTLENIMDPDRFWWIGLVVTSVGALGLLLF</sequence>
<dbReference type="Pfam" id="PF10681">
    <property type="entry name" value="Rot1"/>
    <property type="match status" value="1"/>
</dbReference>
<protein>
    <recommendedName>
        <fullName evidence="3 10">Protein ROT1</fullName>
    </recommendedName>
</protein>